<dbReference type="AlphaFoldDB" id="A0A6A7BS25"/>
<proteinExistence type="predicted"/>
<sequence length="81" mass="9479">MSNSDESVRLAFVDLLTLLSRRDVTDEETKKWLKIFDENIKTQCPDFVYEVKTLYYSFSRYEEAVTVLCAQKNTRSAEGEI</sequence>
<organism evidence="1 2">
    <name type="scientific">Piedraia hortae CBS 480.64</name>
    <dbReference type="NCBI Taxonomy" id="1314780"/>
    <lineage>
        <taxon>Eukaryota</taxon>
        <taxon>Fungi</taxon>
        <taxon>Dikarya</taxon>
        <taxon>Ascomycota</taxon>
        <taxon>Pezizomycotina</taxon>
        <taxon>Dothideomycetes</taxon>
        <taxon>Dothideomycetidae</taxon>
        <taxon>Capnodiales</taxon>
        <taxon>Piedraiaceae</taxon>
        <taxon>Piedraia</taxon>
    </lineage>
</organism>
<protein>
    <submittedName>
        <fullName evidence="1">Uncharacterized protein</fullName>
    </submittedName>
</protein>
<accession>A0A6A7BS25</accession>
<gene>
    <name evidence="1" type="ORF">K470DRAFT_170854</name>
</gene>
<evidence type="ECO:0000313" key="2">
    <source>
        <dbReference type="Proteomes" id="UP000799421"/>
    </source>
</evidence>
<dbReference type="Proteomes" id="UP000799421">
    <property type="component" value="Unassembled WGS sequence"/>
</dbReference>
<evidence type="ECO:0000313" key="1">
    <source>
        <dbReference type="EMBL" id="KAF2857499.1"/>
    </source>
</evidence>
<name>A0A6A7BS25_9PEZI</name>
<reference evidence="1" key="1">
    <citation type="journal article" date="2020" name="Stud. Mycol.">
        <title>101 Dothideomycetes genomes: a test case for predicting lifestyles and emergence of pathogens.</title>
        <authorList>
            <person name="Haridas S."/>
            <person name="Albert R."/>
            <person name="Binder M."/>
            <person name="Bloem J."/>
            <person name="Labutti K."/>
            <person name="Salamov A."/>
            <person name="Andreopoulos B."/>
            <person name="Baker S."/>
            <person name="Barry K."/>
            <person name="Bills G."/>
            <person name="Bluhm B."/>
            <person name="Cannon C."/>
            <person name="Castanera R."/>
            <person name="Culley D."/>
            <person name="Daum C."/>
            <person name="Ezra D."/>
            <person name="Gonzalez J."/>
            <person name="Henrissat B."/>
            <person name="Kuo A."/>
            <person name="Liang C."/>
            <person name="Lipzen A."/>
            <person name="Lutzoni F."/>
            <person name="Magnuson J."/>
            <person name="Mondo S."/>
            <person name="Nolan M."/>
            <person name="Ohm R."/>
            <person name="Pangilinan J."/>
            <person name="Park H.-J."/>
            <person name="Ramirez L."/>
            <person name="Alfaro M."/>
            <person name="Sun H."/>
            <person name="Tritt A."/>
            <person name="Yoshinaga Y."/>
            <person name="Zwiers L.-H."/>
            <person name="Turgeon B."/>
            <person name="Goodwin S."/>
            <person name="Spatafora J."/>
            <person name="Crous P."/>
            <person name="Grigoriev I."/>
        </authorList>
    </citation>
    <scope>NUCLEOTIDE SEQUENCE</scope>
    <source>
        <strain evidence="1">CBS 480.64</strain>
    </source>
</reference>
<dbReference type="EMBL" id="MU006040">
    <property type="protein sequence ID" value="KAF2857499.1"/>
    <property type="molecule type" value="Genomic_DNA"/>
</dbReference>
<keyword evidence="2" id="KW-1185">Reference proteome</keyword>